<evidence type="ECO:0000256" key="7">
    <source>
        <dbReference type="ARBA" id="ARBA00022967"/>
    </source>
</evidence>
<comment type="subcellular location">
    <subcellularLocation>
        <location evidence="12 13">Cell membrane</location>
        <topology evidence="12 13">Multi-pass membrane protein</topology>
    </subcellularLocation>
    <subcellularLocation>
        <location evidence="1">Membrane</location>
        <topology evidence="1">Multi-pass membrane protein</topology>
    </subcellularLocation>
</comment>
<keyword evidence="14" id="KW-0560">Oxidoreductase</keyword>
<dbReference type="InterPro" id="IPR023043">
    <property type="entry name" value="NAD(P)H_OxRDtase_bac/plastid"/>
</dbReference>
<keyword evidence="3 12" id="KW-0813">Transport</keyword>
<evidence type="ECO:0000256" key="11">
    <source>
        <dbReference type="ARBA" id="ARBA00023136"/>
    </source>
</evidence>
<keyword evidence="9 12" id="KW-0520">NAD</keyword>
<dbReference type="Gene3D" id="1.20.58.1610">
    <property type="entry name" value="NADH:ubiquinone/plastoquinone oxidoreductase, chain 3"/>
    <property type="match status" value="1"/>
</dbReference>
<evidence type="ECO:0000313" key="15">
    <source>
        <dbReference type="Proteomes" id="UP001248581"/>
    </source>
</evidence>
<evidence type="ECO:0000256" key="12">
    <source>
        <dbReference type="HAMAP-Rule" id="MF_01394"/>
    </source>
</evidence>
<keyword evidence="15" id="KW-1185">Reference proteome</keyword>
<sequence length="178" mass="19614">MSAIDLSVVLITVAVESVTTATSTTLTVAEQQVEQIWPIAAYFVLLMFLLAIMLGLSAVLGPKTNRRHTHTPYESGIVAVDAPKSRFTNHFFLYAIFFVIFDLETIFLFAWVIAFDEVGLAGFIEASIFIGILLVALIYVWRIGGLQLKHKHLPARELLRASSAKADNVSSTAEKGEQ</sequence>
<evidence type="ECO:0000256" key="9">
    <source>
        <dbReference type="ARBA" id="ARBA00023027"/>
    </source>
</evidence>
<dbReference type="PANTHER" id="PTHR11058:SF21">
    <property type="entry name" value="NADH-QUINONE OXIDOREDUCTASE SUBUNIT A"/>
    <property type="match status" value="1"/>
</dbReference>
<dbReference type="EMBL" id="CP134146">
    <property type="protein sequence ID" value="WNC69600.1"/>
    <property type="molecule type" value="Genomic_DNA"/>
</dbReference>
<evidence type="ECO:0000256" key="13">
    <source>
        <dbReference type="RuleBase" id="RU003639"/>
    </source>
</evidence>
<dbReference type="Proteomes" id="UP001248581">
    <property type="component" value="Chromosome"/>
</dbReference>
<evidence type="ECO:0000256" key="4">
    <source>
        <dbReference type="ARBA" id="ARBA00022475"/>
    </source>
</evidence>
<dbReference type="RefSeq" id="WP_348388742.1">
    <property type="nucleotide sequence ID" value="NZ_CP134146.1"/>
</dbReference>
<proteinExistence type="inferred from homology"/>
<keyword evidence="6 12" id="KW-0874">Quinone</keyword>
<evidence type="ECO:0000256" key="5">
    <source>
        <dbReference type="ARBA" id="ARBA00022692"/>
    </source>
</evidence>
<comment type="function">
    <text evidence="12">NDH-1 shuttles electrons from NADH, via FMN and iron-sulfur (Fe-S) centers, to quinones in the respiratory chain. The immediate electron acceptor for the enzyme in this species is believed to be ubiquinone. Couples the redox reaction to proton translocation (for every two electrons transferred, four hydrogen ions are translocated across the cytoplasmic membrane), and thus conserves the redox energy in a proton gradient.</text>
</comment>
<keyword evidence="5 12" id="KW-0812">Transmembrane</keyword>
<accession>A0ABY9TLL2</accession>
<feature type="transmembrane region" description="Helical" evidence="12">
    <location>
        <begin position="91"/>
        <end position="114"/>
    </location>
</feature>
<evidence type="ECO:0000256" key="1">
    <source>
        <dbReference type="ARBA" id="ARBA00004141"/>
    </source>
</evidence>
<keyword evidence="11 12" id="KW-0472">Membrane</keyword>
<gene>
    <name evidence="14" type="primary">ndhC</name>
    <name evidence="12" type="synonym">nuoA</name>
    <name evidence="14" type="ORF">RI845_05485</name>
</gene>
<keyword evidence="4 12" id="KW-1003">Cell membrane</keyword>
<dbReference type="HAMAP" id="MF_01394">
    <property type="entry name" value="NDH1_NuoA"/>
    <property type="match status" value="1"/>
</dbReference>
<feature type="transmembrane region" description="Helical" evidence="12">
    <location>
        <begin position="120"/>
        <end position="141"/>
    </location>
</feature>
<evidence type="ECO:0000256" key="2">
    <source>
        <dbReference type="ARBA" id="ARBA00008472"/>
    </source>
</evidence>
<comment type="similarity">
    <text evidence="2 12 13">Belongs to the complex I subunit 3 family.</text>
</comment>
<reference evidence="15" key="1">
    <citation type="submission" date="2023-09" db="EMBL/GenBank/DDBJ databases">
        <authorList>
            <person name="Li S."/>
            <person name="Li X."/>
            <person name="Zhang C."/>
            <person name="Zhao Z."/>
        </authorList>
    </citation>
    <scope>NUCLEOTIDE SEQUENCE [LARGE SCALE GENOMIC DNA]</scope>
    <source>
        <strain evidence="15">SQ345</strain>
    </source>
</reference>
<dbReference type="EC" id="7.1.1.-" evidence="12"/>
<evidence type="ECO:0000256" key="6">
    <source>
        <dbReference type="ARBA" id="ARBA00022719"/>
    </source>
</evidence>
<keyword evidence="10 12" id="KW-0830">Ubiquinone</keyword>
<feature type="transmembrane region" description="Helical" evidence="12">
    <location>
        <begin position="39"/>
        <end position="60"/>
    </location>
</feature>
<dbReference type="GO" id="GO:0050136">
    <property type="term" value="F:NADH dehydrogenase (quinone) (non-electrogenic) activity"/>
    <property type="evidence" value="ECO:0007669"/>
    <property type="project" value="UniProtKB-EC"/>
</dbReference>
<protein>
    <recommendedName>
        <fullName evidence="12">NADH-quinone oxidoreductase subunit A</fullName>
        <ecNumber evidence="12">7.1.1.-</ecNumber>
    </recommendedName>
    <alternativeName>
        <fullName evidence="12">NADH dehydrogenase I subunit A</fullName>
    </alternativeName>
    <alternativeName>
        <fullName evidence="12">NDH-1 subunit A</fullName>
    </alternativeName>
    <alternativeName>
        <fullName evidence="12">NUO1</fullName>
    </alternativeName>
</protein>
<dbReference type="InterPro" id="IPR038430">
    <property type="entry name" value="NDAH_ubi_oxred_su3_sf"/>
</dbReference>
<name>A0ABY9TLL2_9GAMM</name>
<organism evidence="14 15">
    <name type="scientific">Thalassotalea nanhaiensis</name>
    <dbReference type="NCBI Taxonomy" id="3065648"/>
    <lineage>
        <taxon>Bacteria</taxon>
        <taxon>Pseudomonadati</taxon>
        <taxon>Pseudomonadota</taxon>
        <taxon>Gammaproteobacteria</taxon>
        <taxon>Alteromonadales</taxon>
        <taxon>Colwelliaceae</taxon>
        <taxon>Thalassotalea</taxon>
    </lineage>
</organism>
<evidence type="ECO:0000256" key="3">
    <source>
        <dbReference type="ARBA" id="ARBA00022448"/>
    </source>
</evidence>
<evidence type="ECO:0000256" key="8">
    <source>
        <dbReference type="ARBA" id="ARBA00022989"/>
    </source>
</evidence>
<dbReference type="PANTHER" id="PTHR11058">
    <property type="entry name" value="NADH-UBIQUINONE OXIDOREDUCTASE CHAIN 3"/>
    <property type="match status" value="1"/>
</dbReference>
<comment type="subunit">
    <text evidence="12">NDH-1 is composed of 14 different subunits. Subunits NuoA, H, J, K, L, M, N constitute the membrane sector of the complex.</text>
</comment>
<evidence type="ECO:0000256" key="10">
    <source>
        <dbReference type="ARBA" id="ARBA00023075"/>
    </source>
</evidence>
<dbReference type="Pfam" id="PF00507">
    <property type="entry name" value="Oxidored_q4"/>
    <property type="match status" value="1"/>
</dbReference>
<comment type="catalytic activity">
    <reaction evidence="12 13">
        <text>a quinone + NADH + 5 H(+)(in) = a quinol + NAD(+) + 4 H(+)(out)</text>
        <dbReference type="Rhea" id="RHEA:57888"/>
        <dbReference type="ChEBI" id="CHEBI:15378"/>
        <dbReference type="ChEBI" id="CHEBI:24646"/>
        <dbReference type="ChEBI" id="CHEBI:57540"/>
        <dbReference type="ChEBI" id="CHEBI:57945"/>
        <dbReference type="ChEBI" id="CHEBI:132124"/>
    </reaction>
</comment>
<keyword evidence="7 12" id="KW-1278">Translocase</keyword>
<keyword evidence="8 12" id="KW-1133">Transmembrane helix</keyword>
<dbReference type="InterPro" id="IPR000440">
    <property type="entry name" value="NADH_UbQ/plastoQ_OxRdtase_su3"/>
</dbReference>
<evidence type="ECO:0000313" key="14">
    <source>
        <dbReference type="EMBL" id="WNC69600.1"/>
    </source>
</evidence>